<dbReference type="PANTHER" id="PTHR33428">
    <property type="entry name" value="CHLOROPHYLLASE-2, CHLOROPLASTIC"/>
    <property type="match status" value="1"/>
</dbReference>
<keyword evidence="3" id="KW-1185">Reference proteome</keyword>
<sequence>MKKYLFTILFLCFLISDSIAQGAKSKVIDNGGSGQYKAVAVSEKSLPDFVVYRPENIGNAAEKEGKLPVMVFANGGCADSSINHERVLSEIASQGYIVVAIGSLQMTLDERQHESTDAKMLLKAINWITKQAKDKDTDYYGNLDLGKIAAAGQSCGGAQILAVAGDSRIKTYMMFNSGMGEMTMAGASSKSLESLNGNILYIVGGESDVATNNAEMDYSRIKDVPVAFANLLEGGHMGTFGEEYGGSFSKMAVDWLDWQLKGKDNSSVFLENNLNAYSGWAMKAKNFEHNK</sequence>
<protein>
    <recommendedName>
        <fullName evidence="4">Alpha/beta hydrolase</fullName>
    </recommendedName>
</protein>
<evidence type="ECO:0000256" key="1">
    <source>
        <dbReference type="SAM" id="SignalP"/>
    </source>
</evidence>
<evidence type="ECO:0000313" key="2">
    <source>
        <dbReference type="EMBL" id="MDT0689067.1"/>
    </source>
</evidence>
<organism evidence="2 3">
    <name type="scientific">Autumnicola patrickiae</name>
    <dbReference type="NCBI Taxonomy" id="3075591"/>
    <lineage>
        <taxon>Bacteria</taxon>
        <taxon>Pseudomonadati</taxon>
        <taxon>Bacteroidota</taxon>
        <taxon>Flavobacteriia</taxon>
        <taxon>Flavobacteriales</taxon>
        <taxon>Flavobacteriaceae</taxon>
        <taxon>Autumnicola</taxon>
    </lineage>
</organism>
<name>A0ABU3E1D5_9FLAO</name>
<proteinExistence type="predicted"/>
<dbReference type="EMBL" id="JAVRHM010000003">
    <property type="protein sequence ID" value="MDT0689067.1"/>
    <property type="molecule type" value="Genomic_DNA"/>
</dbReference>
<reference evidence="2 3" key="1">
    <citation type="submission" date="2023-09" db="EMBL/GenBank/DDBJ databases">
        <authorList>
            <person name="Rey-Velasco X."/>
        </authorList>
    </citation>
    <scope>NUCLEOTIDE SEQUENCE [LARGE SCALE GENOMIC DNA]</scope>
    <source>
        <strain evidence="2 3">F188</strain>
    </source>
</reference>
<dbReference type="Pfam" id="PF07224">
    <property type="entry name" value="Chlorophyllase"/>
    <property type="match status" value="1"/>
</dbReference>
<gene>
    <name evidence="2" type="ORF">RM549_04675</name>
</gene>
<evidence type="ECO:0000313" key="3">
    <source>
        <dbReference type="Proteomes" id="UP001261624"/>
    </source>
</evidence>
<evidence type="ECO:0008006" key="4">
    <source>
        <dbReference type="Google" id="ProtNLM"/>
    </source>
</evidence>
<dbReference type="Proteomes" id="UP001261624">
    <property type="component" value="Unassembled WGS sequence"/>
</dbReference>
<feature type="signal peptide" evidence="1">
    <location>
        <begin position="1"/>
        <end position="20"/>
    </location>
</feature>
<accession>A0ABU3E1D5</accession>
<feature type="chain" id="PRO_5045135564" description="Alpha/beta hydrolase" evidence="1">
    <location>
        <begin position="21"/>
        <end position="291"/>
    </location>
</feature>
<dbReference type="InterPro" id="IPR017395">
    <property type="entry name" value="Chlorophyllase-like"/>
</dbReference>
<dbReference type="Gene3D" id="3.40.50.1820">
    <property type="entry name" value="alpha/beta hydrolase"/>
    <property type="match status" value="1"/>
</dbReference>
<keyword evidence="1" id="KW-0732">Signal</keyword>
<dbReference type="PANTHER" id="PTHR33428:SF14">
    <property type="entry name" value="CARBOXYLESTERASE TYPE B DOMAIN-CONTAINING PROTEIN"/>
    <property type="match status" value="1"/>
</dbReference>
<dbReference type="RefSeq" id="WP_311682223.1">
    <property type="nucleotide sequence ID" value="NZ_JAVRHM010000003.1"/>
</dbReference>
<dbReference type="InterPro" id="IPR029058">
    <property type="entry name" value="AB_hydrolase_fold"/>
</dbReference>
<dbReference type="SUPFAM" id="SSF53474">
    <property type="entry name" value="alpha/beta-Hydrolases"/>
    <property type="match status" value="1"/>
</dbReference>
<comment type="caution">
    <text evidence="2">The sequence shown here is derived from an EMBL/GenBank/DDBJ whole genome shotgun (WGS) entry which is preliminary data.</text>
</comment>